<protein>
    <submittedName>
        <fullName evidence="2">DUF1524 domain-containing protein</fullName>
    </submittedName>
</protein>
<proteinExistence type="predicted"/>
<evidence type="ECO:0000313" key="2">
    <source>
        <dbReference type="EMBL" id="QUY35429.1"/>
    </source>
</evidence>
<dbReference type="InterPro" id="IPR011089">
    <property type="entry name" value="GmrSD_C"/>
</dbReference>
<accession>A0AAX1MDE5</accession>
<dbReference type="AlphaFoldDB" id="A0AAX1MDE5"/>
<evidence type="ECO:0000313" key="3">
    <source>
        <dbReference type="Proteomes" id="UP000679388"/>
    </source>
</evidence>
<dbReference type="PANTHER" id="PTHR35149">
    <property type="entry name" value="SLL5132 PROTEIN"/>
    <property type="match status" value="1"/>
</dbReference>
<dbReference type="GeneID" id="70092660"/>
<gene>
    <name evidence="2" type="ORF">H2677_09050</name>
</gene>
<dbReference type="PANTHER" id="PTHR35149:SF1">
    <property type="entry name" value="DUF5655 DOMAIN-CONTAINING PROTEIN"/>
    <property type="match status" value="1"/>
</dbReference>
<evidence type="ECO:0000259" key="1">
    <source>
        <dbReference type="Pfam" id="PF07510"/>
    </source>
</evidence>
<reference evidence="2" key="1">
    <citation type="submission" date="2020-07" db="EMBL/GenBank/DDBJ databases">
        <title>Acinetobacter junii strain YR7 chromosome and plasmid pNDM-YR7.</title>
        <authorList>
            <person name="Tang B."/>
        </authorList>
    </citation>
    <scope>NUCLEOTIDE SEQUENCE</scope>
    <source>
        <strain evidence="2">YR7</strain>
    </source>
</reference>
<organism evidence="2 3">
    <name type="scientific">Acinetobacter junii</name>
    <dbReference type="NCBI Taxonomy" id="40215"/>
    <lineage>
        <taxon>Bacteria</taxon>
        <taxon>Pseudomonadati</taxon>
        <taxon>Pseudomonadota</taxon>
        <taxon>Gammaproteobacteria</taxon>
        <taxon>Moraxellales</taxon>
        <taxon>Moraxellaceae</taxon>
        <taxon>Acinetobacter</taxon>
    </lineage>
</organism>
<dbReference type="Pfam" id="PF07510">
    <property type="entry name" value="GmrSD_C"/>
    <property type="match status" value="1"/>
</dbReference>
<dbReference type="EMBL" id="CP059558">
    <property type="protein sequence ID" value="QUY35429.1"/>
    <property type="molecule type" value="Genomic_DNA"/>
</dbReference>
<dbReference type="RefSeq" id="WP_212638361.1">
    <property type="nucleotide sequence ID" value="NZ_CP059558.1"/>
</dbReference>
<feature type="domain" description="GmrSD restriction endonucleases C-terminal" evidence="1">
    <location>
        <begin position="396"/>
        <end position="488"/>
    </location>
</feature>
<name>A0AAX1MDE5_ACIJU</name>
<dbReference type="Proteomes" id="UP000679388">
    <property type="component" value="Chromosome"/>
</dbReference>
<sequence length="536" mass="61678">MQLLRSSFTQEVETYLDVNDTSGDLKEYILLLMISNYFINYVALTVVTAKDEKYAFDIFESLNTTGEPLTAFETFKPKVIQDIGITRYYNEESELKGYLDNIELVLEQNNNEKIKKSKTSNLVISYASLWNHMKMSTKLSDQRQFFKDNYDALESGITVTDSRFKFVKYLSLLNEFISKIWSGEVDNYQTTYLGINRKISDRANLGLAFLRELDHTIVIPILARFYIEYAVRLDFQNSIGEGNNVKNVLIDNFENAVQAIVAFSTLWRSSRKGTAGIDNVYRHLMSTNIDALNYKALSLKQTVIGKSSEEYFENDAVNLNKLKLALRSYMKNDRKYPIVNKDNWVERSARLPIYDEPNCLTRLLLLAATHDTVVDSTSGELIKSARSGVNDFLNYTNWINKDLKTIEHILPQNLNSVDLQVIRLDDDRDLHLLGNLTLLPQSANSIVGNKSWSDKHMIFKLLTSVNQEDIENTSNQLKTNNIVTENQIDILRGWNYLPILKYIVDQQFTIIDSKAIHDRSKSIAGLAYDELIKWLE</sequence>